<name>A0A0A2LJU0_PENIT</name>
<dbReference type="AlphaFoldDB" id="A0A0A2LJU0"/>
<proteinExistence type="predicted"/>
<protein>
    <submittedName>
        <fullName evidence="1">Uncharacterized protein</fullName>
    </submittedName>
</protein>
<keyword evidence="2" id="KW-1185">Reference proteome</keyword>
<evidence type="ECO:0000313" key="1">
    <source>
        <dbReference type="EMBL" id="KGO76710.1"/>
    </source>
</evidence>
<dbReference type="Proteomes" id="UP000030104">
    <property type="component" value="Unassembled WGS sequence"/>
</dbReference>
<sequence>MKSHQSYRWHFNARIVDLQTRPRGGVDYLKIQTRSSPIFRLRLIVGSIGMGPKT</sequence>
<gene>
    <name evidence="1" type="ORF">PITC_090640</name>
</gene>
<organism evidence="1 2">
    <name type="scientific">Penicillium italicum</name>
    <name type="common">Blue mold</name>
    <dbReference type="NCBI Taxonomy" id="40296"/>
    <lineage>
        <taxon>Eukaryota</taxon>
        <taxon>Fungi</taxon>
        <taxon>Dikarya</taxon>
        <taxon>Ascomycota</taxon>
        <taxon>Pezizomycotina</taxon>
        <taxon>Eurotiomycetes</taxon>
        <taxon>Eurotiomycetidae</taxon>
        <taxon>Eurotiales</taxon>
        <taxon>Aspergillaceae</taxon>
        <taxon>Penicillium</taxon>
    </lineage>
</organism>
<dbReference type="HOGENOM" id="CLU_3051071_0_0_1"/>
<reference evidence="1 2" key="1">
    <citation type="journal article" date="2015" name="Mol. Plant Microbe Interact.">
        <title>Genome, transcriptome, and functional analyses of Penicillium expansum provide new insights into secondary metabolism and pathogenicity.</title>
        <authorList>
            <person name="Ballester A.R."/>
            <person name="Marcet-Houben M."/>
            <person name="Levin E."/>
            <person name="Sela N."/>
            <person name="Selma-Lazaro C."/>
            <person name="Carmona L."/>
            <person name="Wisniewski M."/>
            <person name="Droby S."/>
            <person name="Gonzalez-Candelas L."/>
            <person name="Gabaldon T."/>
        </authorList>
    </citation>
    <scope>NUCLEOTIDE SEQUENCE [LARGE SCALE GENOMIC DNA]</scope>
    <source>
        <strain evidence="1 2">PHI-1</strain>
    </source>
</reference>
<evidence type="ECO:0000313" key="2">
    <source>
        <dbReference type="Proteomes" id="UP000030104"/>
    </source>
</evidence>
<accession>A0A0A2LJU0</accession>
<comment type="caution">
    <text evidence="1">The sequence shown here is derived from an EMBL/GenBank/DDBJ whole genome shotgun (WGS) entry which is preliminary data.</text>
</comment>
<dbReference type="EMBL" id="JQGA01000239">
    <property type="protein sequence ID" value="KGO76710.1"/>
    <property type="molecule type" value="Genomic_DNA"/>
</dbReference>